<keyword evidence="3" id="KW-1185">Reference proteome</keyword>
<dbReference type="EMBL" id="FNAJ01000006">
    <property type="protein sequence ID" value="SDE34518.1"/>
    <property type="molecule type" value="Genomic_DNA"/>
</dbReference>
<dbReference type="Gene3D" id="2.10.25.10">
    <property type="entry name" value="Laminin"/>
    <property type="match status" value="2"/>
</dbReference>
<dbReference type="NCBIfam" id="TIGR02913">
    <property type="entry name" value="HAF_rpt"/>
    <property type="match status" value="3"/>
</dbReference>
<feature type="signal peptide" evidence="1">
    <location>
        <begin position="1"/>
        <end position="20"/>
    </location>
</feature>
<dbReference type="InterPro" id="IPR022562">
    <property type="entry name" value="DUF3466"/>
</dbReference>
<accession>A0ABY0MSX4</accession>
<dbReference type="Proteomes" id="UP000198717">
    <property type="component" value="Unassembled WGS sequence"/>
</dbReference>
<reference evidence="2 3" key="1">
    <citation type="submission" date="2016-10" db="EMBL/GenBank/DDBJ databases">
        <authorList>
            <person name="Varghese N."/>
            <person name="Submissions S."/>
        </authorList>
    </citation>
    <scope>NUCLEOTIDE SEQUENCE [LARGE SCALE GENOMIC DNA]</scope>
    <source>
        <strain evidence="2 3">DSM 2260</strain>
    </source>
</reference>
<proteinExistence type="predicted"/>
<dbReference type="SUPFAM" id="SSF57184">
    <property type="entry name" value="Growth factor receptor domain"/>
    <property type="match status" value="1"/>
</dbReference>
<gene>
    <name evidence="2" type="ORF">SAMN04488504_10687</name>
</gene>
<dbReference type="PROSITE" id="PS51257">
    <property type="entry name" value="PROKAR_LIPOPROTEIN"/>
    <property type="match status" value="1"/>
</dbReference>
<dbReference type="RefSeq" id="WP_090490968.1">
    <property type="nucleotide sequence ID" value="NZ_FNAJ01000006.1"/>
</dbReference>
<sequence>MQLRPLQLALLTATALFLGACGSDDSNPPDPTEECGGHGHLHGDHCHCDAGYTEQDDTCVPTEEPVDECGGHGHLHGDHCHCDEGYTEQDGTCVPAEEPTPDCGEHGHAHGDHCHCDAGYVEQDGTCVPETPTLDCGEHGHAHGDHCHCDAGYVEQGGTCVPAEEPTPDCGEHGHAHGDHCHCDAGYVEQDGTCVPEEQPGQVELPDYALVPIGHPGGTGSYAQALNDAGQVVGNVRSAIVGGTPSPLIAYHWGSDTLTELGTLPGSNAFSRAYGINASGVVVGESDNDAPRAFRWEAGVLTDLGTLGGATAVATDINDSGVIVGSSSTGTASRAFRWEAGTMTDLGSLDGLGTTLARAWAINAQGDVAGYSKNAQGVTRATLWTHDGTRVNLGSLDVSRASQAYDVNDSSTVVGSSVVGAAADGSPIYNAFVWSDGTIRSLGTLPSLPAAVHSEAKGINAEGWVVGYVGQYYGNTTLGTAAAVAWVGGQVHDLNSVLPADSGWTLLSAEDINARGDITGIGRFNGTITAYKLVRQ</sequence>
<keyword evidence="1" id="KW-0732">Signal</keyword>
<protein>
    <submittedName>
        <fullName evidence="2">Probable extracellular repeat, HAF family</fullName>
    </submittedName>
</protein>
<dbReference type="Pfam" id="PF11949">
    <property type="entry name" value="DUF3466"/>
    <property type="match status" value="1"/>
</dbReference>
<name>A0ABY0MSX4_9BACT</name>
<dbReference type="InterPro" id="IPR014262">
    <property type="entry name" value="HAF_rpt"/>
</dbReference>
<dbReference type="InterPro" id="IPR009030">
    <property type="entry name" value="Growth_fac_rcpt_cys_sf"/>
</dbReference>
<comment type="caution">
    <text evidence="2">The sequence shown here is derived from an EMBL/GenBank/DDBJ whole genome shotgun (WGS) entry which is preliminary data.</text>
</comment>
<evidence type="ECO:0000313" key="2">
    <source>
        <dbReference type="EMBL" id="SDE34518.1"/>
    </source>
</evidence>
<organism evidence="2 3">
    <name type="scientific">Myxococcus virescens</name>
    <dbReference type="NCBI Taxonomy" id="83456"/>
    <lineage>
        <taxon>Bacteria</taxon>
        <taxon>Pseudomonadati</taxon>
        <taxon>Myxococcota</taxon>
        <taxon>Myxococcia</taxon>
        <taxon>Myxococcales</taxon>
        <taxon>Cystobacterineae</taxon>
        <taxon>Myxococcaceae</taxon>
        <taxon>Myxococcus</taxon>
    </lineage>
</organism>
<evidence type="ECO:0000256" key="1">
    <source>
        <dbReference type="SAM" id="SignalP"/>
    </source>
</evidence>
<feature type="chain" id="PRO_5045738395" evidence="1">
    <location>
        <begin position="21"/>
        <end position="536"/>
    </location>
</feature>
<evidence type="ECO:0000313" key="3">
    <source>
        <dbReference type="Proteomes" id="UP000198717"/>
    </source>
</evidence>